<evidence type="ECO:0000313" key="2">
    <source>
        <dbReference type="EMBL" id="KAK0718576.1"/>
    </source>
</evidence>
<gene>
    <name evidence="2" type="ORF">B0T26DRAFT_333156</name>
</gene>
<organism evidence="2 3">
    <name type="scientific">Lasiosphaeria miniovina</name>
    <dbReference type="NCBI Taxonomy" id="1954250"/>
    <lineage>
        <taxon>Eukaryota</taxon>
        <taxon>Fungi</taxon>
        <taxon>Dikarya</taxon>
        <taxon>Ascomycota</taxon>
        <taxon>Pezizomycotina</taxon>
        <taxon>Sordariomycetes</taxon>
        <taxon>Sordariomycetidae</taxon>
        <taxon>Sordariales</taxon>
        <taxon>Lasiosphaeriaceae</taxon>
        <taxon>Lasiosphaeria</taxon>
    </lineage>
</organism>
<name>A0AA40AMH2_9PEZI</name>
<dbReference type="RefSeq" id="XP_060297369.1">
    <property type="nucleotide sequence ID" value="XM_060434428.1"/>
</dbReference>
<dbReference type="Proteomes" id="UP001172101">
    <property type="component" value="Unassembled WGS sequence"/>
</dbReference>
<feature type="region of interest" description="Disordered" evidence="1">
    <location>
        <begin position="14"/>
        <end position="43"/>
    </location>
</feature>
<proteinExistence type="predicted"/>
<sequence>MEANLDFTSEFPIATSTAASWRSTPAEISERAEKPASTSLEEHNTISLKAREVSLTLACRAVAAISHRQPAPNTEASRADSPPIHRITTPNEKPSSVGPTARTMVFDPVRSSSTQSQSLHIPRDNILKNHFRQPTVPEAEDNEVRTAQSLITISDGSPVRASATQQLPPVSFGSSFLATQTFGVATHPAGRPTLARHQFIVLAPAQRQSLEREPPAPGGRPFSQIPPRHSHPSSGFVSH</sequence>
<comment type="caution">
    <text evidence="2">The sequence shown here is derived from an EMBL/GenBank/DDBJ whole genome shotgun (WGS) entry which is preliminary data.</text>
</comment>
<feature type="region of interest" description="Disordered" evidence="1">
    <location>
        <begin position="205"/>
        <end position="239"/>
    </location>
</feature>
<dbReference type="GeneID" id="85317698"/>
<feature type="compositionally biased region" description="Polar residues" evidence="1">
    <location>
        <begin position="14"/>
        <end position="23"/>
    </location>
</feature>
<keyword evidence="3" id="KW-1185">Reference proteome</keyword>
<feature type="compositionally biased region" description="Polar residues" evidence="1">
    <location>
        <begin position="88"/>
        <end position="98"/>
    </location>
</feature>
<dbReference type="AlphaFoldDB" id="A0AA40AMH2"/>
<evidence type="ECO:0000256" key="1">
    <source>
        <dbReference type="SAM" id="MobiDB-lite"/>
    </source>
</evidence>
<dbReference type="EMBL" id="JAUIRO010000004">
    <property type="protein sequence ID" value="KAK0718576.1"/>
    <property type="molecule type" value="Genomic_DNA"/>
</dbReference>
<evidence type="ECO:0000313" key="3">
    <source>
        <dbReference type="Proteomes" id="UP001172101"/>
    </source>
</evidence>
<feature type="region of interest" description="Disordered" evidence="1">
    <location>
        <begin position="67"/>
        <end position="102"/>
    </location>
</feature>
<reference evidence="2" key="1">
    <citation type="submission" date="2023-06" db="EMBL/GenBank/DDBJ databases">
        <title>Genome-scale phylogeny and comparative genomics of the fungal order Sordariales.</title>
        <authorList>
            <consortium name="Lawrence Berkeley National Laboratory"/>
            <person name="Hensen N."/>
            <person name="Bonometti L."/>
            <person name="Westerberg I."/>
            <person name="Brannstrom I.O."/>
            <person name="Guillou S."/>
            <person name="Cros-Aarteil S."/>
            <person name="Calhoun S."/>
            <person name="Haridas S."/>
            <person name="Kuo A."/>
            <person name="Mondo S."/>
            <person name="Pangilinan J."/>
            <person name="Riley R."/>
            <person name="LaButti K."/>
            <person name="Andreopoulos B."/>
            <person name="Lipzen A."/>
            <person name="Chen C."/>
            <person name="Yanf M."/>
            <person name="Daum C."/>
            <person name="Ng V."/>
            <person name="Clum A."/>
            <person name="Steindorff A."/>
            <person name="Ohm R."/>
            <person name="Martin F."/>
            <person name="Silar P."/>
            <person name="Natvig D."/>
            <person name="Lalanne C."/>
            <person name="Gautier V."/>
            <person name="Ament-velasquez S.L."/>
            <person name="Kruys A."/>
            <person name="Hutchinson M.I."/>
            <person name="Powell A.J."/>
            <person name="Barry K."/>
            <person name="Miller A.N."/>
            <person name="Grigoriev I.V."/>
            <person name="Debuchy R."/>
            <person name="Gladieux P."/>
            <person name="Thoren M.H."/>
            <person name="Johannesson H."/>
        </authorList>
    </citation>
    <scope>NUCLEOTIDE SEQUENCE</scope>
    <source>
        <strain evidence="2">SMH2392-1A</strain>
    </source>
</reference>
<accession>A0AA40AMH2</accession>
<feature type="compositionally biased region" description="Basic and acidic residues" evidence="1">
    <location>
        <begin position="28"/>
        <end position="43"/>
    </location>
</feature>
<protein>
    <submittedName>
        <fullName evidence="2">Uncharacterized protein</fullName>
    </submittedName>
</protein>